<dbReference type="InterPro" id="IPR041382">
    <property type="entry name" value="SH3_16"/>
</dbReference>
<proteinExistence type="inferred from homology"/>
<reference evidence="6 7" key="1">
    <citation type="submission" date="2020-08" db="EMBL/GenBank/DDBJ databases">
        <title>Genomic Encyclopedia of Type Strains, Phase IV (KMG-IV): sequencing the most valuable type-strain genomes for metagenomic binning, comparative biology and taxonomic classification.</title>
        <authorList>
            <person name="Goeker M."/>
        </authorList>
    </citation>
    <scope>NUCLEOTIDE SEQUENCE [LARGE SCALE GENOMIC DNA]</scope>
    <source>
        <strain evidence="6 7">DSM 102235</strain>
    </source>
</reference>
<dbReference type="InterPro" id="IPR038765">
    <property type="entry name" value="Papain-like_cys_pep_sf"/>
</dbReference>
<feature type="domain" description="NlpC/P60" evidence="5">
    <location>
        <begin position="158"/>
        <end position="279"/>
    </location>
</feature>
<evidence type="ECO:0000256" key="2">
    <source>
        <dbReference type="ARBA" id="ARBA00022670"/>
    </source>
</evidence>
<dbReference type="EMBL" id="JACIEJ010000001">
    <property type="protein sequence ID" value="MBB3984072.1"/>
    <property type="molecule type" value="Genomic_DNA"/>
</dbReference>
<name>A0A7W6DNP0_9RHOB</name>
<dbReference type="GO" id="GO:0008234">
    <property type="term" value="F:cysteine-type peptidase activity"/>
    <property type="evidence" value="ECO:0007669"/>
    <property type="project" value="UniProtKB-KW"/>
</dbReference>
<keyword evidence="3 6" id="KW-0378">Hydrolase</keyword>
<dbReference type="PANTHER" id="PTHR47359:SF3">
    <property type="entry name" value="NLP_P60 DOMAIN-CONTAINING PROTEIN-RELATED"/>
    <property type="match status" value="1"/>
</dbReference>
<dbReference type="InterPro" id="IPR000064">
    <property type="entry name" value="NLP_P60_dom"/>
</dbReference>
<dbReference type="InterPro" id="IPR051794">
    <property type="entry name" value="PG_Endopeptidase_C40"/>
</dbReference>
<gene>
    <name evidence="6" type="ORF">GGQ68_000383</name>
</gene>
<keyword evidence="4" id="KW-0788">Thiol protease</keyword>
<comment type="caution">
    <text evidence="6">The sequence shown here is derived from an EMBL/GenBank/DDBJ whole genome shotgun (WGS) entry which is preliminary data.</text>
</comment>
<dbReference type="Proteomes" id="UP000541426">
    <property type="component" value="Unassembled WGS sequence"/>
</dbReference>
<dbReference type="Pfam" id="PF00877">
    <property type="entry name" value="NLPC_P60"/>
    <property type="match status" value="1"/>
</dbReference>
<dbReference type="Pfam" id="PF18348">
    <property type="entry name" value="SH3_16"/>
    <property type="match status" value="1"/>
</dbReference>
<sequence>MIGMPGFDDRRCRQWNDRVTADWLADRNPQLVAVQPRAHFVATPVLDLSLDPGGRRDRQLRYGEAFDVLELREGYAFGTARATNYVGWVDAAALRAKDARQGDLFTVNARATHVYPAPDFKCPEGPSLPHGASVRVQQTQNRFSLTELGWVPTAHLTQGTARDPVAVAALYLGTPYLWGANSSFGIDCSGLVQAALAGVGMAAPGDSDLQERALGDTLATGTPHERGDLLFWKGHVAWVADAETLLHANAYHMATAYEPITAAIARIERQGDGPVTRHARLGVFASQNTPE</sequence>
<dbReference type="GO" id="GO:0006508">
    <property type="term" value="P:proteolysis"/>
    <property type="evidence" value="ECO:0007669"/>
    <property type="project" value="UniProtKB-KW"/>
</dbReference>
<evidence type="ECO:0000259" key="5">
    <source>
        <dbReference type="PROSITE" id="PS51935"/>
    </source>
</evidence>
<dbReference type="SUPFAM" id="SSF54001">
    <property type="entry name" value="Cysteine proteinases"/>
    <property type="match status" value="1"/>
</dbReference>
<organism evidence="6 7">
    <name type="scientific">Sagittula marina</name>
    <dbReference type="NCBI Taxonomy" id="943940"/>
    <lineage>
        <taxon>Bacteria</taxon>
        <taxon>Pseudomonadati</taxon>
        <taxon>Pseudomonadota</taxon>
        <taxon>Alphaproteobacteria</taxon>
        <taxon>Rhodobacterales</taxon>
        <taxon>Roseobacteraceae</taxon>
        <taxon>Sagittula</taxon>
    </lineage>
</organism>
<accession>A0A7W6DNP0</accession>
<dbReference type="PANTHER" id="PTHR47359">
    <property type="entry name" value="PEPTIDOGLYCAN DL-ENDOPEPTIDASE CWLO"/>
    <property type="match status" value="1"/>
</dbReference>
<keyword evidence="2" id="KW-0645">Protease</keyword>
<evidence type="ECO:0000256" key="3">
    <source>
        <dbReference type="ARBA" id="ARBA00022801"/>
    </source>
</evidence>
<dbReference type="AlphaFoldDB" id="A0A7W6DNP0"/>
<evidence type="ECO:0000256" key="4">
    <source>
        <dbReference type="ARBA" id="ARBA00022807"/>
    </source>
</evidence>
<dbReference type="PROSITE" id="PS51935">
    <property type="entry name" value="NLPC_P60"/>
    <property type="match status" value="1"/>
</dbReference>
<comment type="similarity">
    <text evidence="1">Belongs to the peptidase C40 family.</text>
</comment>
<protein>
    <submittedName>
        <fullName evidence="6">Cell wall-associated NlpC family hydrolase</fullName>
    </submittedName>
</protein>
<dbReference type="Gene3D" id="3.90.1720.10">
    <property type="entry name" value="endopeptidase domain like (from Nostoc punctiforme)"/>
    <property type="match status" value="1"/>
</dbReference>
<evidence type="ECO:0000313" key="7">
    <source>
        <dbReference type="Proteomes" id="UP000541426"/>
    </source>
</evidence>
<keyword evidence="7" id="KW-1185">Reference proteome</keyword>
<evidence type="ECO:0000256" key="1">
    <source>
        <dbReference type="ARBA" id="ARBA00007074"/>
    </source>
</evidence>
<evidence type="ECO:0000313" key="6">
    <source>
        <dbReference type="EMBL" id="MBB3984072.1"/>
    </source>
</evidence>